<evidence type="ECO:0000313" key="2">
    <source>
        <dbReference type="EMBL" id="BEV06297.1"/>
    </source>
</evidence>
<evidence type="ECO:0000259" key="1">
    <source>
        <dbReference type="PROSITE" id="PS01124"/>
    </source>
</evidence>
<proteinExistence type="predicted"/>
<sequence length="253" mass="29557">MNKIVNPIFQSQKPESSLSDFVESFWMLDNSSEHKEVILLPDGRIDLIFSQSPTEPLHVVLLGIGTHPEHVIITEKTKIFAVSFNLLATEYILHQSISELLNSAKILPADFWNFNIEDFNDFKKFCEKVSFQIKKELSTQKTDERKLKLFNLIYSSKGSLTVKELSEKVIWSERQINRYFNRQFGISLKSYCGILRFRASFQHIKEGKLFPEENFSDQSHFIREIKKLSGFLPKELSQNKNDRFIQFSVLPKK</sequence>
<dbReference type="Pfam" id="PF20240">
    <property type="entry name" value="DUF6597"/>
    <property type="match status" value="1"/>
</dbReference>
<gene>
    <name evidence="2" type="ORF">CRDW_36710</name>
</gene>
<feature type="domain" description="HTH araC/xylS-type" evidence="1">
    <location>
        <begin position="144"/>
        <end position="239"/>
    </location>
</feature>
<evidence type="ECO:0000313" key="3">
    <source>
        <dbReference type="Proteomes" id="UP001380186"/>
    </source>
</evidence>
<dbReference type="EMBL" id="AP029022">
    <property type="protein sequence ID" value="BEV06297.1"/>
    <property type="molecule type" value="Genomic_DNA"/>
</dbReference>
<dbReference type="RefSeq" id="WP_338613576.1">
    <property type="nucleotide sequence ID" value="NZ_AP029022.1"/>
</dbReference>
<reference evidence="2 3" key="1">
    <citation type="journal article" date="2020" name="Microbes Environ.">
        <title>Synthetic bacterial community of duckweed: a simple and stable system to study plant-microbe interactions.</title>
        <authorList>
            <person name="Ishizawa H."/>
            <person name="Tada M."/>
            <person name="Kuroda M."/>
            <person name="Inoue D."/>
            <person name="Futamata H."/>
            <person name="Ike M."/>
        </authorList>
    </citation>
    <scope>NUCLEOTIDE SEQUENCE [LARGE SCALE GENOMIC DNA]</scope>
    <source>
        <strain evidence="2 3">DW100</strain>
    </source>
</reference>
<dbReference type="Proteomes" id="UP001380186">
    <property type="component" value="Chromosome"/>
</dbReference>
<organism evidence="2 3">
    <name type="scientific">Chryseobacterium gambrini</name>
    <dbReference type="NCBI Taxonomy" id="373672"/>
    <lineage>
        <taxon>Bacteria</taxon>
        <taxon>Pseudomonadati</taxon>
        <taxon>Bacteroidota</taxon>
        <taxon>Flavobacteriia</taxon>
        <taxon>Flavobacteriales</taxon>
        <taxon>Weeksellaceae</taxon>
        <taxon>Chryseobacterium group</taxon>
        <taxon>Chryseobacterium</taxon>
    </lineage>
</organism>
<keyword evidence="3" id="KW-1185">Reference proteome</keyword>
<name>A0ABM8KBA2_9FLAO</name>
<dbReference type="InterPro" id="IPR018060">
    <property type="entry name" value="HTH_AraC"/>
</dbReference>
<dbReference type="InterPro" id="IPR046532">
    <property type="entry name" value="DUF6597"/>
</dbReference>
<dbReference type="PROSITE" id="PS01124">
    <property type="entry name" value="HTH_ARAC_FAMILY_2"/>
    <property type="match status" value="1"/>
</dbReference>
<dbReference type="Gene3D" id="1.10.10.60">
    <property type="entry name" value="Homeodomain-like"/>
    <property type="match status" value="1"/>
</dbReference>
<accession>A0ABM8KBA2</accession>
<dbReference type="SMART" id="SM00342">
    <property type="entry name" value="HTH_ARAC"/>
    <property type="match status" value="1"/>
</dbReference>
<protein>
    <submittedName>
        <fullName evidence="2">AraC family transcriptional regulator</fullName>
    </submittedName>
</protein>